<accession>A0A8S5TEF6</accession>
<sequence length="39" mass="4779">MRKTIYYIVIHIMNQNYFSPHSKKCFFLISHIKLSETVF</sequence>
<name>A0A8S5TEF6_9CAUD</name>
<reference evidence="1" key="1">
    <citation type="journal article" date="2021" name="Proc. Natl. Acad. Sci. U.S.A.">
        <title>A Catalog of Tens of Thousands of Viruses from Human Metagenomes Reveals Hidden Associations with Chronic Diseases.</title>
        <authorList>
            <person name="Tisza M.J."/>
            <person name="Buck C.B."/>
        </authorList>
    </citation>
    <scope>NUCLEOTIDE SEQUENCE</scope>
    <source>
        <strain evidence="1">Ct1IF5</strain>
    </source>
</reference>
<evidence type="ECO:0000313" key="1">
    <source>
        <dbReference type="EMBL" id="DAF61684.1"/>
    </source>
</evidence>
<dbReference type="EMBL" id="BK032815">
    <property type="protein sequence ID" value="DAF61684.1"/>
    <property type="molecule type" value="Genomic_DNA"/>
</dbReference>
<organism evidence="1">
    <name type="scientific">Siphoviridae sp. ct1IF5</name>
    <dbReference type="NCBI Taxonomy" id="2827765"/>
    <lineage>
        <taxon>Viruses</taxon>
        <taxon>Duplodnaviria</taxon>
        <taxon>Heunggongvirae</taxon>
        <taxon>Uroviricota</taxon>
        <taxon>Caudoviricetes</taxon>
    </lineage>
</organism>
<protein>
    <submittedName>
        <fullName evidence="1">Uncharacterized protein</fullName>
    </submittedName>
</protein>
<proteinExistence type="predicted"/>